<name>A0AAN6VGJ3_9PEZI</name>
<dbReference type="PANTHER" id="PTHR38795">
    <property type="entry name" value="DUF6604 DOMAIN-CONTAINING PROTEIN"/>
    <property type="match status" value="1"/>
</dbReference>
<feature type="domain" description="DUF6604" evidence="2">
    <location>
        <begin position="10"/>
        <end position="269"/>
    </location>
</feature>
<gene>
    <name evidence="3" type="ORF">C8A00DRAFT_36299</name>
</gene>
<sequence length="788" mass="87596">MATQAAYRPYKRETSRLVKWIIERFRGLSKCCEHATPKSQDLSARITATGEVKACMIPEMCQFIALATRVDSVPSNIFTLFEYVIRARKKANRFWKEVANKFPGASVKEENTKHEFFIDVLEQAFETLGGSVWREECWASILSIGNNNPGRTTLKNRFAPLDPYGNTEPGHTDKEESMAGTKDFRQLTTKGGKARKPKLAGGPRPAIVDSPEVEYRLVMDDGSAEPDIGYLVDIIGLIKTWINQRAIIQKAWHDCAFHKKNTVVAATISGLGTADVVRDSSAISVIFGARGSYATFLKELTGLEPSDSSAIIPEGAAAAITAGIGLDQDILTPEDGRGTKGESSAIDIKEQLMMHMYGHLHEFFTDYRKNRSGKPTKRMSASISSWDSNLDLTAATMEQRMKWRRDYTILLLYALVEQFASVELRLSDAPKKPAADRIDWYTYRFKAQWDKERRLFALNEFAAWAITLATQNERQSIGDQVLAHHVFQLQCIVDSFMVTHGWFVDSFGAHVLSVPAMDFDCGHEARRFLSSKGPGFIAGVDLVLPYLDLQDNTPAWEMLTALRHNFVNRLGSPAHSAAPEDASIPNFAARDKSTVFLNASPFFCGDGLLEAVDVAHLAGMQVLWSVGHITVIVHIYNLLLKKNVLEKPIPLWEHLTQLVRVTVFSGGNPPERQFNHALRASPTIAAPDASVASNGSWVARGGKRTIHGTKKGQPENHSIQSWLEDGAKKNPWLKQESRLAAYRNLGWKAVLPDDNDAAVAYPVSDVLKRMQEEVFQEVCGARAMSGIN</sequence>
<feature type="region of interest" description="Disordered" evidence="1">
    <location>
        <begin position="186"/>
        <end position="205"/>
    </location>
</feature>
<reference evidence="3" key="1">
    <citation type="journal article" date="2023" name="Mol. Phylogenet. Evol.">
        <title>Genome-scale phylogeny and comparative genomics of the fungal order Sordariales.</title>
        <authorList>
            <person name="Hensen N."/>
            <person name="Bonometti L."/>
            <person name="Westerberg I."/>
            <person name="Brannstrom I.O."/>
            <person name="Guillou S."/>
            <person name="Cros-Aarteil S."/>
            <person name="Calhoun S."/>
            <person name="Haridas S."/>
            <person name="Kuo A."/>
            <person name="Mondo S."/>
            <person name="Pangilinan J."/>
            <person name="Riley R."/>
            <person name="LaButti K."/>
            <person name="Andreopoulos B."/>
            <person name="Lipzen A."/>
            <person name="Chen C."/>
            <person name="Yan M."/>
            <person name="Daum C."/>
            <person name="Ng V."/>
            <person name="Clum A."/>
            <person name="Steindorff A."/>
            <person name="Ohm R.A."/>
            <person name="Martin F."/>
            <person name="Silar P."/>
            <person name="Natvig D.O."/>
            <person name="Lalanne C."/>
            <person name="Gautier V."/>
            <person name="Ament-Velasquez S.L."/>
            <person name="Kruys A."/>
            <person name="Hutchinson M.I."/>
            <person name="Powell A.J."/>
            <person name="Barry K."/>
            <person name="Miller A.N."/>
            <person name="Grigoriev I.V."/>
            <person name="Debuchy R."/>
            <person name="Gladieux P."/>
            <person name="Hiltunen Thoren M."/>
            <person name="Johannesson H."/>
        </authorList>
    </citation>
    <scope>NUCLEOTIDE SEQUENCE</scope>
    <source>
        <strain evidence="3">CBS 538.74</strain>
    </source>
</reference>
<dbReference type="AlphaFoldDB" id="A0AAN6VGJ3"/>
<reference evidence="3" key="2">
    <citation type="submission" date="2023-05" db="EMBL/GenBank/DDBJ databases">
        <authorList>
            <consortium name="Lawrence Berkeley National Laboratory"/>
            <person name="Steindorff A."/>
            <person name="Hensen N."/>
            <person name="Bonometti L."/>
            <person name="Westerberg I."/>
            <person name="Brannstrom I.O."/>
            <person name="Guillou S."/>
            <person name="Cros-Aarteil S."/>
            <person name="Calhoun S."/>
            <person name="Haridas S."/>
            <person name="Kuo A."/>
            <person name="Mondo S."/>
            <person name="Pangilinan J."/>
            <person name="Riley R."/>
            <person name="Labutti K."/>
            <person name="Andreopoulos B."/>
            <person name="Lipzen A."/>
            <person name="Chen C."/>
            <person name="Yanf M."/>
            <person name="Daum C."/>
            <person name="Ng V."/>
            <person name="Clum A."/>
            <person name="Ohm R."/>
            <person name="Martin F."/>
            <person name="Silar P."/>
            <person name="Natvig D."/>
            <person name="Lalanne C."/>
            <person name="Gautier V."/>
            <person name="Ament-Velasquez S.L."/>
            <person name="Kruys A."/>
            <person name="Hutchinson M.I."/>
            <person name="Powell A.J."/>
            <person name="Barry K."/>
            <person name="Miller A.N."/>
            <person name="Grigoriev I.V."/>
            <person name="Debuchy R."/>
            <person name="Gladieux P."/>
            <person name="Thoren M.H."/>
            <person name="Johannesson H."/>
        </authorList>
    </citation>
    <scope>NUCLEOTIDE SEQUENCE</scope>
    <source>
        <strain evidence="3">CBS 538.74</strain>
    </source>
</reference>
<feature type="compositionally biased region" description="Basic and acidic residues" evidence="1">
    <location>
        <begin position="170"/>
        <end position="181"/>
    </location>
</feature>
<evidence type="ECO:0000313" key="3">
    <source>
        <dbReference type="EMBL" id="KAK4151068.1"/>
    </source>
</evidence>
<accession>A0AAN6VGJ3</accession>
<evidence type="ECO:0000313" key="4">
    <source>
        <dbReference type="Proteomes" id="UP001302745"/>
    </source>
</evidence>
<evidence type="ECO:0000259" key="2">
    <source>
        <dbReference type="Pfam" id="PF20253"/>
    </source>
</evidence>
<dbReference type="Proteomes" id="UP001302745">
    <property type="component" value="Unassembled WGS sequence"/>
</dbReference>
<feature type="region of interest" description="Disordered" evidence="1">
    <location>
        <begin position="162"/>
        <end position="181"/>
    </location>
</feature>
<evidence type="ECO:0000256" key="1">
    <source>
        <dbReference type="SAM" id="MobiDB-lite"/>
    </source>
</evidence>
<keyword evidence="4" id="KW-1185">Reference proteome</keyword>
<dbReference type="InterPro" id="IPR046539">
    <property type="entry name" value="DUF6604"/>
</dbReference>
<proteinExistence type="predicted"/>
<dbReference type="PANTHER" id="PTHR38795:SF1">
    <property type="entry name" value="DUF6604 DOMAIN-CONTAINING PROTEIN"/>
    <property type="match status" value="1"/>
</dbReference>
<comment type="caution">
    <text evidence="3">The sequence shown here is derived from an EMBL/GenBank/DDBJ whole genome shotgun (WGS) entry which is preliminary data.</text>
</comment>
<dbReference type="Pfam" id="PF20253">
    <property type="entry name" value="DUF6604"/>
    <property type="match status" value="1"/>
</dbReference>
<organism evidence="3 4">
    <name type="scientific">Chaetomidium leptoderma</name>
    <dbReference type="NCBI Taxonomy" id="669021"/>
    <lineage>
        <taxon>Eukaryota</taxon>
        <taxon>Fungi</taxon>
        <taxon>Dikarya</taxon>
        <taxon>Ascomycota</taxon>
        <taxon>Pezizomycotina</taxon>
        <taxon>Sordariomycetes</taxon>
        <taxon>Sordariomycetidae</taxon>
        <taxon>Sordariales</taxon>
        <taxon>Chaetomiaceae</taxon>
        <taxon>Chaetomidium</taxon>
    </lineage>
</organism>
<protein>
    <recommendedName>
        <fullName evidence="2">DUF6604 domain-containing protein</fullName>
    </recommendedName>
</protein>
<dbReference type="EMBL" id="MU857035">
    <property type="protein sequence ID" value="KAK4151068.1"/>
    <property type="molecule type" value="Genomic_DNA"/>
</dbReference>